<evidence type="ECO:0000256" key="2">
    <source>
        <dbReference type="ARBA" id="ARBA00022561"/>
    </source>
</evidence>
<evidence type="ECO:0000313" key="7">
    <source>
        <dbReference type="Proteomes" id="UP001321479"/>
    </source>
</evidence>
<feature type="domain" description="Major capsid protein N-terminal" evidence="5">
    <location>
        <begin position="256"/>
        <end position="408"/>
    </location>
</feature>
<feature type="domain" description="Major capsid protein C-terminal" evidence="4">
    <location>
        <begin position="411"/>
        <end position="597"/>
    </location>
</feature>
<keyword evidence="2" id="KW-0167">Capsid protein</keyword>
<dbReference type="GeneID" id="80558308"/>
<feature type="domain" description="Major capsid protein N-terminal" evidence="5">
    <location>
        <begin position="25"/>
        <end position="85"/>
    </location>
</feature>
<evidence type="ECO:0000256" key="1">
    <source>
        <dbReference type="ARBA" id="ARBA00004328"/>
    </source>
</evidence>
<dbReference type="InterPro" id="IPR038519">
    <property type="entry name" value="MCP_C_sf"/>
</dbReference>
<dbReference type="Pfam" id="PF16903">
    <property type="entry name" value="Capsid_N"/>
    <property type="match status" value="2"/>
</dbReference>
<dbReference type="Gene3D" id="2.70.9.20">
    <property type="entry name" value="Major capsid protein Vp54"/>
    <property type="match status" value="1"/>
</dbReference>
<evidence type="ECO:0000259" key="4">
    <source>
        <dbReference type="Pfam" id="PF04451"/>
    </source>
</evidence>
<dbReference type="InterPro" id="IPR016112">
    <property type="entry name" value="VP_dsDNA_II"/>
</dbReference>
<accession>A0ABM7NSH4</accession>
<dbReference type="Gene3D" id="2.70.9.10">
    <property type="entry name" value="Adenovirus Type 2 Hexon, domain 4"/>
    <property type="match status" value="1"/>
</dbReference>
<dbReference type="InterPro" id="IPR031654">
    <property type="entry name" value="Capsid_N"/>
</dbReference>
<name>A0ABM7NSH4_9VIRU</name>
<keyword evidence="7" id="KW-1185">Reference proteome</keyword>
<sequence>MAGGLIQLAVYGSQDIFLTGTPQVTFFKMVYRRNTNFAIESIAQHFIGDINFGQEIMCVVDKLGDLMSRVNLEIDIPKVNLVKNSSLWTINKKQAKNEYEIMTKFYGYVYAYISMNIDIARKLHTLLKTNNIPLNDITNIMLDENFTKRLTNAQHDLETYVLHSNELNLISEFSENNFITAQLLNNFNIMKIYFSIVNNENNETNTTSNDNLDTIIKRKIFNTITNDLYPRMYDFYLKVYDVYLARQEKYMSFVNGTNVERYKFAWVEELGHAIIDFIDIKIGNQIIDKHTGDWLILFSKLFVSKYQMENYNKMIGNITSLTIFDDKIKNSYKLIIPFQFWFCRNTGLSLPLISLRYHNVIFTIKLKNLSQICYVENDVNLLSMEHIQSAYNINLVDAKLYIDYIFLDTEERTRFAQSTHEYLIEVVQYETFDDIVGDKYNAHLSFSHPTKFIIWYVQPRHYRENPTGHNKCQWNNFGTRPDKSGYTMITTNLRLNLYDRTDSNLPPEYYNYVQPYWYFNNDPTDGFCVYSFAIKPTLHQPSSTLNLSRIDDFGIIMNFTPEFKTALKNSYGIDETAHLGTYVMSYNILRFIGGMAGTAFQTD</sequence>
<dbReference type="RefSeq" id="YP_010841711.1">
    <property type="nucleotide sequence ID" value="NC_079139.1"/>
</dbReference>
<keyword evidence="3" id="KW-0946">Virion</keyword>
<evidence type="ECO:0000259" key="5">
    <source>
        <dbReference type="Pfam" id="PF16903"/>
    </source>
</evidence>
<organism evidence="6 7">
    <name type="scientific">Cotonvirus japonicus</name>
    <dbReference type="NCBI Taxonomy" id="2811091"/>
    <lineage>
        <taxon>Viruses</taxon>
        <taxon>Varidnaviria</taxon>
        <taxon>Bamfordvirae</taxon>
        <taxon>Nucleocytoviricota</taxon>
        <taxon>Megaviricetes</taxon>
        <taxon>Imitervirales</taxon>
        <taxon>Mimiviridae</taxon>
        <taxon>Megamimivirinae</taxon>
        <taxon>Cotonvirus</taxon>
        <taxon>Cotonvirus japonicum</taxon>
    </lineage>
</organism>
<evidence type="ECO:0000256" key="3">
    <source>
        <dbReference type="ARBA" id="ARBA00022844"/>
    </source>
</evidence>
<proteinExistence type="predicted"/>
<comment type="subcellular location">
    <subcellularLocation>
        <location evidence="1">Virion</location>
    </subcellularLocation>
</comment>
<evidence type="ECO:0000313" key="6">
    <source>
        <dbReference type="EMBL" id="BCS83103.1"/>
    </source>
</evidence>
<dbReference type="Pfam" id="PF04451">
    <property type="entry name" value="Capsid_NCLDV"/>
    <property type="match status" value="1"/>
</dbReference>
<protein>
    <submittedName>
        <fullName evidence="6">Capsid protein 2</fullName>
    </submittedName>
</protein>
<reference evidence="6 7" key="1">
    <citation type="submission" date="2021-02" db="EMBL/GenBank/DDBJ databases">
        <title>Cotonvirus japonicus, which uses Golgi apparatus of host cells for its virion factory, phylogenetically links tailed tupanvirus and icosahedral mimivirus.</title>
        <authorList>
            <person name="Takahashi H."/>
            <person name="Fukaya S."/>
            <person name="Song C."/>
            <person name="Murata K."/>
            <person name="Takemura M."/>
        </authorList>
    </citation>
    <scope>NUCLEOTIDE SEQUENCE [LARGE SCALE GENOMIC DNA]</scope>
</reference>
<dbReference type="Proteomes" id="UP001321479">
    <property type="component" value="Segment"/>
</dbReference>
<dbReference type="SUPFAM" id="SSF49749">
    <property type="entry name" value="Group II dsDNA viruses VP"/>
    <property type="match status" value="2"/>
</dbReference>
<dbReference type="EMBL" id="AP024483">
    <property type="protein sequence ID" value="BCS83103.1"/>
    <property type="molecule type" value="Genomic_DNA"/>
</dbReference>
<dbReference type="InterPro" id="IPR007542">
    <property type="entry name" value="MCP_C"/>
</dbReference>